<comment type="caution">
    <text evidence="5">The sequence shown here is derived from an EMBL/GenBank/DDBJ whole genome shotgun (WGS) entry which is preliminary data.</text>
</comment>
<comment type="similarity">
    <text evidence="3">Belongs to the peptidase C56 family. HSP31-like subfamily.</text>
</comment>
<dbReference type="SUPFAM" id="SSF52317">
    <property type="entry name" value="Class I glutamine amidotransferase-like"/>
    <property type="match status" value="1"/>
</dbReference>
<accession>C0XPG1</accession>
<evidence type="ECO:0000313" key="5">
    <source>
        <dbReference type="EMBL" id="EEI17862.1"/>
    </source>
</evidence>
<dbReference type="Gene3D" id="3.40.50.880">
    <property type="match status" value="1"/>
</dbReference>
<evidence type="ECO:0000313" key="6">
    <source>
        <dbReference type="Proteomes" id="UP000006196"/>
    </source>
</evidence>
<dbReference type="Pfam" id="PF01965">
    <property type="entry name" value="DJ-1_PfpI"/>
    <property type="match status" value="1"/>
</dbReference>
<dbReference type="EMBL" id="ACHJ01000024">
    <property type="protein sequence ID" value="EEI17862.1"/>
    <property type="molecule type" value="Genomic_DNA"/>
</dbReference>
<dbReference type="GO" id="GO:0019172">
    <property type="term" value="F:glyoxalase III activity"/>
    <property type="evidence" value="ECO:0007669"/>
    <property type="project" value="TreeGrafter"/>
</dbReference>
<evidence type="ECO:0000256" key="1">
    <source>
        <dbReference type="ARBA" id="ARBA00023016"/>
    </source>
</evidence>
<dbReference type="CDD" id="cd03141">
    <property type="entry name" value="GATase1_Hsp31_like"/>
    <property type="match status" value="1"/>
</dbReference>
<dbReference type="AlphaFoldDB" id="C0XPG1"/>
<protein>
    <submittedName>
        <fullName evidence="5">DJ-1/PfpI family protein</fullName>
    </submittedName>
</protein>
<dbReference type="STRING" id="525263.HMPREF0298_0306"/>
<evidence type="ECO:0000259" key="4">
    <source>
        <dbReference type="Pfam" id="PF01965"/>
    </source>
</evidence>
<feature type="domain" description="DJ-1/PfpI" evidence="4">
    <location>
        <begin position="33"/>
        <end position="224"/>
    </location>
</feature>
<evidence type="ECO:0000256" key="2">
    <source>
        <dbReference type="ARBA" id="ARBA00023239"/>
    </source>
</evidence>
<proteinExistence type="inferred from homology"/>
<keyword evidence="2" id="KW-0456">Lyase</keyword>
<dbReference type="HOGENOM" id="CLU_070319_0_2_11"/>
<dbReference type="InterPro" id="IPR002818">
    <property type="entry name" value="DJ-1/PfpI"/>
</dbReference>
<dbReference type="InterPro" id="IPR050325">
    <property type="entry name" value="Prot/Nucl_acid_deglycase"/>
</dbReference>
<gene>
    <name evidence="5" type="ORF">HMPREF0298_0306</name>
</gene>
<name>C0XPG1_CORLD</name>
<dbReference type="Proteomes" id="UP000006196">
    <property type="component" value="Unassembled WGS sequence"/>
</dbReference>
<dbReference type="GO" id="GO:0005737">
    <property type="term" value="C:cytoplasm"/>
    <property type="evidence" value="ECO:0007669"/>
    <property type="project" value="TreeGrafter"/>
</dbReference>
<keyword evidence="1" id="KW-0346">Stress response</keyword>
<reference evidence="5" key="1">
    <citation type="submission" date="2009-01" db="EMBL/GenBank/DDBJ databases">
        <authorList>
            <person name="Qin X."/>
            <person name="Bachman B."/>
            <person name="Battles P."/>
            <person name="Bell A."/>
            <person name="Bess C."/>
            <person name="Bickham C."/>
            <person name="Chaboub L."/>
            <person name="Chen D."/>
            <person name="Coyle M."/>
            <person name="Deiros D.R."/>
            <person name="Dinh H."/>
            <person name="Forbes L."/>
            <person name="Fowler G."/>
            <person name="Francisco L."/>
            <person name="Fu Q."/>
            <person name="Gubbala S."/>
            <person name="Hale W."/>
            <person name="Han Y."/>
            <person name="Hemphill L."/>
            <person name="Highlander S.K."/>
            <person name="Hirani K."/>
            <person name="Hogues M."/>
            <person name="Jackson L."/>
            <person name="Jakkamsetti A."/>
            <person name="Javaid M."/>
            <person name="Jiang H."/>
            <person name="Korchina V."/>
            <person name="Kovar C."/>
            <person name="Lara F."/>
            <person name="Lee S."/>
            <person name="Mata R."/>
            <person name="Mathew T."/>
            <person name="Moen C."/>
            <person name="Morales K."/>
            <person name="Munidasa M."/>
            <person name="Nazareth L."/>
            <person name="Ngo R."/>
            <person name="Nguyen L."/>
            <person name="Okwuonu G."/>
            <person name="Ongeri F."/>
            <person name="Patil S."/>
            <person name="Petrosino J."/>
            <person name="Pham C."/>
            <person name="Pham P."/>
            <person name="Pu L.-L."/>
            <person name="Puazo M."/>
            <person name="Raj R."/>
            <person name="Reid J."/>
            <person name="Rouhana J."/>
            <person name="Saada N."/>
            <person name="Shang Y."/>
            <person name="Simmons D."/>
            <person name="Thornton R."/>
            <person name="Warren J."/>
            <person name="Weissenberger G."/>
            <person name="Zhang J."/>
            <person name="Zhang L."/>
            <person name="Zhou C."/>
            <person name="Zhu D."/>
            <person name="Muzny D."/>
            <person name="Worley K."/>
            <person name="Gibbs R."/>
        </authorList>
    </citation>
    <scope>NUCLEOTIDE SEQUENCE [LARGE SCALE GENOMIC DNA]</scope>
    <source>
        <strain evidence="5">DSM 44291</strain>
    </source>
</reference>
<dbReference type="eggNOG" id="COG0693">
    <property type="taxonomic scope" value="Bacteria"/>
</dbReference>
<dbReference type="PANTHER" id="PTHR48094">
    <property type="entry name" value="PROTEIN/NUCLEIC ACID DEGLYCASE DJ-1-RELATED"/>
    <property type="match status" value="1"/>
</dbReference>
<evidence type="ECO:0000256" key="3">
    <source>
        <dbReference type="ARBA" id="ARBA00038493"/>
    </source>
</evidence>
<dbReference type="InterPro" id="IPR029062">
    <property type="entry name" value="Class_I_gatase-like"/>
</dbReference>
<dbReference type="PANTHER" id="PTHR48094:SF11">
    <property type="entry name" value="GLUTATHIONE-INDEPENDENT GLYOXALASE HSP31-RELATED"/>
    <property type="match status" value="1"/>
</dbReference>
<keyword evidence="6" id="KW-1185">Reference proteome</keyword>
<organism evidence="5 6">
    <name type="scientific">Corynebacterium lipophiloflavum (strain ATCC 700352 / DSM 44291 / CCUG 37336 / JCM 10383 / DMMZ 1944)</name>
    <dbReference type="NCBI Taxonomy" id="525263"/>
    <lineage>
        <taxon>Bacteria</taxon>
        <taxon>Bacillati</taxon>
        <taxon>Actinomycetota</taxon>
        <taxon>Actinomycetes</taxon>
        <taxon>Mycobacteriales</taxon>
        <taxon>Corynebacteriaceae</taxon>
        <taxon>Corynebacterium</taxon>
    </lineage>
</organism>
<sequence>MYGGGMTKALFVLTAADHWTLKDASQHPTGFWAEEFTTPYGVFRDAGWDLTVATPGGRKPVADPASLNDEQEAILAELAPVIDNPAALEDVDPDSFDVVFYPGGHGPMEDLAVSEASSRILASRLEQDRPLALLCHAPAAIAATADASGKSPFAGRKMTGFSNAEERAGGLASKATWLLEDKLVELGVDYSAAEPFSPHVVSDGNLHTGQNPASSKELAEAILESI</sequence>
<dbReference type="GO" id="GO:0019243">
    <property type="term" value="P:methylglyoxal catabolic process to D-lactate via S-lactoyl-glutathione"/>
    <property type="evidence" value="ECO:0007669"/>
    <property type="project" value="TreeGrafter"/>
</dbReference>